<feature type="compositionally biased region" description="Basic and acidic residues" evidence="1">
    <location>
        <begin position="1"/>
        <end position="17"/>
    </location>
</feature>
<proteinExistence type="predicted"/>
<accession>A0ABD1ABL4</accession>
<comment type="caution">
    <text evidence="2">The sequence shown here is derived from an EMBL/GenBank/DDBJ whole genome shotgun (WGS) entry which is preliminary data.</text>
</comment>
<feature type="region of interest" description="Disordered" evidence="1">
    <location>
        <begin position="1"/>
        <end position="24"/>
    </location>
</feature>
<evidence type="ECO:0000313" key="2">
    <source>
        <dbReference type="EMBL" id="KAL1204079.1"/>
    </source>
</evidence>
<organism evidence="2 3">
    <name type="scientific">Cardamine amara subsp. amara</name>
    <dbReference type="NCBI Taxonomy" id="228776"/>
    <lineage>
        <taxon>Eukaryota</taxon>
        <taxon>Viridiplantae</taxon>
        <taxon>Streptophyta</taxon>
        <taxon>Embryophyta</taxon>
        <taxon>Tracheophyta</taxon>
        <taxon>Spermatophyta</taxon>
        <taxon>Magnoliopsida</taxon>
        <taxon>eudicotyledons</taxon>
        <taxon>Gunneridae</taxon>
        <taxon>Pentapetalae</taxon>
        <taxon>rosids</taxon>
        <taxon>malvids</taxon>
        <taxon>Brassicales</taxon>
        <taxon>Brassicaceae</taxon>
        <taxon>Cardamineae</taxon>
        <taxon>Cardamine</taxon>
    </lineage>
</organism>
<dbReference type="AlphaFoldDB" id="A0ABD1ABL4"/>
<dbReference type="PANTHER" id="PTHR31803:SF6">
    <property type="entry name" value="UBIQUINOL OXIDASE 2, MITOCHONDRIAL"/>
    <property type="match status" value="1"/>
</dbReference>
<evidence type="ECO:0000256" key="1">
    <source>
        <dbReference type="SAM" id="MobiDB-lite"/>
    </source>
</evidence>
<dbReference type="EMBL" id="JBANAX010000547">
    <property type="protein sequence ID" value="KAL1204079.1"/>
    <property type="molecule type" value="Genomic_DNA"/>
</dbReference>
<name>A0ABD1ABL4_CARAN</name>
<dbReference type="PANTHER" id="PTHR31803">
    <property type="entry name" value="ALTERNATIVE OXIDASE"/>
    <property type="match status" value="1"/>
</dbReference>
<sequence length="96" mass="11098">MISSDKKDENPTARKDQNGGGAVKVPSYWGIETTKMKIYRKDGTNWPWNCFMPWETYQADVSIDLKKHHVPNNIADKIAYHTVKLLRVPTDLFFQA</sequence>
<dbReference type="InterPro" id="IPR002680">
    <property type="entry name" value="AOX"/>
</dbReference>
<evidence type="ECO:0000313" key="3">
    <source>
        <dbReference type="Proteomes" id="UP001558713"/>
    </source>
</evidence>
<dbReference type="Proteomes" id="UP001558713">
    <property type="component" value="Unassembled WGS sequence"/>
</dbReference>
<protein>
    <submittedName>
        <fullName evidence="2">Ubiquinol oxidase 2</fullName>
    </submittedName>
</protein>
<gene>
    <name evidence="2" type="ORF">V5N11_011920</name>
</gene>
<keyword evidence="3" id="KW-1185">Reference proteome</keyword>
<reference evidence="2 3" key="1">
    <citation type="submission" date="2024-04" db="EMBL/GenBank/DDBJ databases">
        <title>Genome assembly C_amara_ONT_v2.</title>
        <authorList>
            <person name="Yant L."/>
            <person name="Moore C."/>
            <person name="Slenker M."/>
        </authorList>
    </citation>
    <scope>NUCLEOTIDE SEQUENCE [LARGE SCALE GENOMIC DNA]</scope>
    <source>
        <tissue evidence="2">Leaf</tissue>
    </source>
</reference>